<evidence type="ECO:0000256" key="1">
    <source>
        <dbReference type="SAM" id="Phobius"/>
    </source>
</evidence>
<keyword evidence="1" id="KW-1133">Transmembrane helix</keyword>
<feature type="transmembrane region" description="Helical" evidence="1">
    <location>
        <begin position="245"/>
        <end position="262"/>
    </location>
</feature>
<keyword evidence="3" id="KW-1185">Reference proteome</keyword>
<dbReference type="InterPro" id="IPR029058">
    <property type="entry name" value="AB_hydrolase_fold"/>
</dbReference>
<keyword evidence="1" id="KW-0812">Transmembrane</keyword>
<evidence type="ECO:0000313" key="2">
    <source>
        <dbReference type="EMBL" id="ORC93521.1"/>
    </source>
</evidence>
<dbReference type="AlphaFoldDB" id="A0A1X0P9L1"/>
<proteinExistence type="predicted"/>
<keyword evidence="1" id="KW-0472">Membrane</keyword>
<organism evidence="2 3">
    <name type="scientific">Trypanosoma theileri</name>
    <dbReference type="NCBI Taxonomy" id="67003"/>
    <lineage>
        <taxon>Eukaryota</taxon>
        <taxon>Discoba</taxon>
        <taxon>Euglenozoa</taxon>
        <taxon>Kinetoplastea</taxon>
        <taxon>Metakinetoplastina</taxon>
        <taxon>Trypanosomatida</taxon>
        <taxon>Trypanosomatidae</taxon>
        <taxon>Trypanosoma</taxon>
    </lineage>
</organism>
<dbReference type="RefSeq" id="XP_028887587.1">
    <property type="nucleotide sequence ID" value="XM_029021079.1"/>
</dbReference>
<name>A0A1X0P9L1_9TRYP</name>
<dbReference type="SUPFAM" id="SSF53474">
    <property type="entry name" value="alpha/beta-Hydrolases"/>
    <property type="match status" value="1"/>
</dbReference>
<feature type="transmembrane region" description="Helical" evidence="1">
    <location>
        <begin position="34"/>
        <end position="53"/>
    </location>
</feature>
<dbReference type="CDD" id="cd00741">
    <property type="entry name" value="Lipase"/>
    <property type="match status" value="1"/>
</dbReference>
<dbReference type="VEuPathDB" id="TriTrypDB:TM35_000013980"/>
<accession>A0A1X0P9L1</accession>
<gene>
    <name evidence="2" type="ORF">TM35_000013980</name>
</gene>
<feature type="transmembrane region" description="Helical" evidence="1">
    <location>
        <begin position="311"/>
        <end position="331"/>
    </location>
</feature>
<feature type="transmembrane region" description="Helical" evidence="1">
    <location>
        <begin position="274"/>
        <end position="299"/>
    </location>
</feature>
<feature type="transmembrane region" description="Helical" evidence="1">
    <location>
        <begin position="93"/>
        <end position="112"/>
    </location>
</feature>
<protein>
    <submittedName>
        <fullName evidence="2">Uncharacterized protein</fullName>
    </submittedName>
</protein>
<dbReference type="Proteomes" id="UP000192257">
    <property type="component" value="Unassembled WGS sequence"/>
</dbReference>
<sequence length="891" mass="102001">MMMMLSLRRAWNKSRMALWEVFFPERFISYIDPFVRLIFTLYHLPFIALIVAITHSELERIVWVLIVPVAQEMEKQPYNSSHMETFLLGLYDIFRSISPFFTLGLAVATVGHKVLNSVVETMVDAHCTHCGKHYPLLAARLAFVMENKERYTIFLVVFFLLVSIVLSILHTNILLVWTVREPIVMTSLWCIIAVQFCFVVGSFLSHKSLPPKVLEWRELDVVGDVTFTRYICDVWWRTYIQYMRYIAVEMVIAIAGISLFYRGPLYVLSSSLELAMYLNLPLLVGHAVLSISTTIMNLQCSFRWLRRHFDVILPVLLLAFPYQIMLLQSMFFFRNHWRTVFILTGVSVLLCGRAVDLVREFDVSKYGSVHWKRVKDESLLPPYLSILLEDAYERKTTQVGVVSLDMFIDMKGMMIYSKDEEIPVKRIQVHPYGNGKSFLRNPRFYTYTVPRLLSVQSSGYIAGEYFRKARSFLRHVTSLMLILFTGLVCGMLLQAAFPQLRPWPVRIYSTENKDALLLDHIVVRMGLFSSSSSSSSQKGAMISNLPYISSSRESPFSAFMWNNVNNTNNISNNISNNTNNITLLGDDWYPSLCTRSFYDVSIWEISLLALAPYLFYEDDVKELLQFMSMHMGTDWRIRERHGTDCISTDSSRKPTGWDGYYEFYSAKNDLSVISIRGTDMTSFKDLLIDVNIYFDVVLYHILSNIVPGAVILPSEFVADLLRLASIPASSKQRIESWKSLTKSQNSSLRFCANNNYGRDFFVDVYNHLSYIGTRPNPPKHVLLTGHSLGGAVASIIGSQMGIKAVGFSAPGIALSRKKYNIDLWRIHKYVVTVISSHDIVPMIGGSGGEEHHVECLAKTRELCHAVEFLVGTLWRSCESIRSRYPLIKAVT</sequence>
<comment type="caution">
    <text evidence="2">The sequence shown here is derived from an EMBL/GenBank/DDBJ whole genome shotgun (WGS) entry which is preliminary data.</text>
</comment>
<dbReference type="GeneID" id="39980859"/>
<dbReference type="STRING" id="67003.A0A1X0P9L1"/>
<reference evidence="2 3" key="1">
    <citation type="submission" date="2017-03" db="EMBL/GenBank/DDBJ databases">
        <title>An alternative strategy for trypanosome survival in the mammalian bloodstream revealed through genome and transcriptome analysis of the ubiquitous bovine parasite Trypanosoma (Megatrypanum) theileri.</title>
        <authorList>
            <person name="Kelly S."/>
            <person name="Ivens A."/>
            <person name="Mott A."/>
            <person name="O'Neill E."/>
            <person name="Emms D."/>
            <person name="Macleod O."/>
            <person name="Voorheis P."/>
            <person name="Matthews J."/>
            <person name="Matthews K."/>
            <person name="Carrington M."/>
        </authorList>
    </citation>
    <scope>NUCLEOTIDE SEQUENCE [LARGE SCALE GENOMIC DNA]</scope>
    <source>
        <strain evidence="2">Edinburgh</strain>
    </source>
</reference>
<dbReference type="OrthoDB" id="58570at2759"/>
<feature type="transmembrane region" description="Helical" evidence="1">
    <location>
        <begin position="476"/>
        <end position="497"/>
    </location>
</feature>
<dbReference type="EMBL" id="NBCO01000001">
    <property type="protein sequence ID" value="ORC93521.1"/>
    <property type="molecule type" value="Genomic_DNA"/>
</dbReference>
<feature type="transmembrane region" description="Helical" evidence="1">
    <location>
        <begin position="183"/>
        <end position="204"/>
    </location>
</feature>
<feature type="transmembrane region" description="Helical" evidence="1">
    <location>
        <begin position="153"/>
        <end position="177"/>
    </location>
</feature>
<dbReference type="Gene3D" id="3.40.50.1820">
    <property type="entry name" value="alpha/beta hydrolase"/>
    <property type="match status" value="1"/>
</dbReference>
<feature type="transmembrane region" description="Helical" evidence="1">
    <location>
        <begin position="337"/>
        <end position="355"/>
    </location>
</feature>
<evidence type="ECO:0000313" key="3">
    <source>
        <dbReference type="Proteomes" id="UP000192257"/>
    </source>
</evidence>